<evidence type="ECO:0000313" key="2">
    <source>
        <dbReference type="EMBL" id="PWY98952.1"/>
    </source>
</evidence>
<protein>
    <recommendedName>
        <fullName evidence="4">F-box domain-containing protein</fullName>
    </recommendedName>
</protein>
<accession>A0A317XMC8</accession>
<dbReference type="InParanoid" id="A0A317XMC8"/>
<proteinExistence type="predicted"/>
<organism evidence="2 3">
    <name type="scientific">Testicularia cyperi</name>
    <dbReference type="NCBI Taxonomy" id="1882483"/>
    <lineage>
        <taxon>Eukaryota</taxon>
        <taxon>Fungi</taxon>
        <taxon>Dikarya</taxon>
        <taxon>Basidiomycota</taxon>
        <taxon>Ustilaginomycotina</taxon>
        <taxon>Ustilaginomycetes</taxon>
        <taxon>Ustilaginales</taxon>
        <taxon>Anthracoideaceae</taxon>
        <taxon>Testicularia</taxon>
    </lineage>
</organism>
<dbReference type="SUPFAM" id="SSF50978">
    <property type="entry name" value="WD40 repeat-like"/>
    <property type="match status" value="1"/>
</dbReference>
<reference evidence="2 3" key="1">
    <citation type="journal article" date="2018" name="Mol. Biol. Evol.">
        <title>Broad Genomic Sampling Reveals a Smut Pathogenic Ancestry of the Fungal Clade Ustilaginomycotina.</title>
        <authorList>
            <person name="Kijpornyongpan T."/>
            <person name="Mondo S.J."/>
            <person name="Barry K."/>
            <person name="Sandor L."/>
            <person name="Lee J."/>
            <person name="Lipzen A."/>
            <person name="Pangilinan J."/>
            <person name="LaButti K."/>
            <person name="Hainaut M."/>
            <person name="Henrissat B."/>
            <person name="Grigoriev I.V."/>
            <person name="Spatafora J.W."/>
            <person name="Aime M.C."/>
        </authorList>
    </citation>
    <scope>NUCLEOTIDE SEQUENCE [LARGE SCALE GENOMIC DNA]</scope>
    <source>
        <strain evidence="2 3">MCA 3645</strain>
    </source>
</reference>
<dbReference type="Proteomes" id="UP000246740">
    <property type="component" value="Unassembled WGS sequence"/>
</dbReference>
<evidence type="ECO:0000313" key="3">
    <source>
        <dbReference type="Proteomes" id="UP000246740"/>
    </source>
</evidence>
<dbReference type="EMBL" id="KZ819196">
    <property type="protein sequence ID" value="PWY98952.1"/>
    <property type="molecule type" value="Genomic_DNA"/>
</dbReference>
<name>A0A317XMC8_9BASI</name>
<dbReference type="InterPro" id="IPR015943">
    <property type="entry name" value="WD40/YVTN_repeat-like_dom_sf"/>
</dbReference>
<feature type="compositionally biased region" description="Polar residues" evidence="1">
    <location>
        <begin position="375"/>
        <end position="407"/>
    </location>
</feature>
<gene>
    <name evidence="2" type="ORF">BCV70DRAFT_121499</name>
</gene>
<feature type="region of interest" description="Disordered" evidence="1">
    <location>
        <begin position="130"/>
        <end position="154"/>
    </location>
</feature>
<dbReference type="Gene3D" id="2.130.10.10">
    <property type="entry name" value="YVTN repeat-like/Quinoprotein amine dehydrogenase"/>
    <property type="match status" value="1"/>
</dbReference>
<dbReference type="InterPro" id="IPR036322">
    <property type="entry name" value="WD40_repeat_dom_sf"/>
</dbReference>
<dbReference type="AlphaFoldDB" id="A0A317XMC8"/>
<dbReference type="CDD" id="cd09917">
    <property type="entry name" value="F-box_SF"/>
    <property type="match status" value="1"/>
</dbReference>
<dbReference type="OrthoDB" id="1259151at2759"/>
<evidence type="ECO:0000256" key="1">
    <source>
        <dbReference type="SAM" id="MobiDB-lite"/>
    </source>
</evidence>
<evidence type="ECO:0008006" key="4">
    <source>
        <dbReference type="Google" id="ProtNLM"/>
    </source>
</evidence>
<keyword evidence="3" id="KW-1185">Reference proteome</keyword>
<sequence>MEVRRRISSVANGASVVPYAVLFSLPADVWVIIFSHLSHADYACLSATHRSILTLVDQIAWRDAFAGASSLLLVDQTASFYGKFQSYAPNSKSPIIRSRWWYACRHLSLVERCWSSVSLVATRCELPAPLEPSEQTNTNDTDRNRRRQLQRSHGRRLASNFARPILTIGRQWLVVALRSDLFLLPTETYGLNKDSQLGSRNSYAKLPDLSTASRISLNSDNIERTERPSPWQDVTCLKRIDNDAEKLLIGFADGNVQIVGIESKLPELHRPHARVHHHFTARNRQEIVDVAIHPLPVSLHTSFTTPHTNTQTRLVAALSKRGVLSLYLVDENGPSGRDEEKSLASELSSDGHKSRHWQIDEDGQLHDITHDDTGNDSPSTATDSGTETPRTYRSAAFNNAPRTNHTSGRSKRAWSLLLGGAPLSAIDNSDQEQPITWVAVGVTGQNAVQIYPLRLSKANTLSVGASFRVAASQHATSVYAMVVPDEASPLPSYLLFAGFYDGLVRVYDTRQLRYFDTDSETEDASTCNGGPNLLTSDLGANGHRTGVLDGTVEQSSRRSRRVRGDETELHAISIFYETLDRSPVYSLSLGGPRGSRLVVGGSRHSQIRVFDVSSLSGYDKPQISAPIALGGETPRGDKRHWSGFTEPSSDSPQYSIAADAYRVWGVTDRSLWCLNFGLAVPPHSAHTADSHTAHHKSRTSDPTIAYYRHDKYEISRSQTRLCTTNGMAE</sequence>
<feature type="compositionally biased region" description="Basic and acidic residues" evidence="1">
    <location>
        <begin position="336"/>
        <end position="373"/>
    </location>
</feature>
<feature type="compositionally biased region" description="Basic residues" evidence="1">
    <location>
        <begin position="144"/>
        <end position="154"/>
    </location>
</feature>
<feature type="region of interest" description="Disordered" evidence="1">
    <location>
        <begin position="330"/>
        <end position="409"/>
    </location>
</feature>